<sequence>MHVAAPEVSSARSDEKGQQRRIDEELGNLSQKIEKIVLKKWCESKKDITFYNCREVSHISQNCMSEKVPKKENEKKGRASHYIEINAPYNNDEG</sequence>
<protein>
    <submittedName>
        <fullName evidence="2">74_t:CDS:1</fullName>
    </submittedName>
</protein>
<reference evidence="2 3" key="1">
    <citation type="submission" date="2021-06" db="EMBL/GenBank/DDBJ databases">
        <authorList>
            <person name="Kallberg Y."/>
            <person name="Tangrot J."/>
            <person name="Rosling A."/>
        </authorList>
    </citation>
    <scope>NUCLEOTIDE SEQUENCE [LARGE SCALE GENOMIC DNA]</scope>
    <source>
        <strain evidence="2 3">120-4 pot B 10/14</strain>
    </source>
</reference>
<gene>
    <name evidence="2" type="ORF">GMARGA_LOCUS13249</name>
</gene>
<comment type="caution">
    <text evidence="2">The sequence shown here is derived from an EMBL/GenBank/DDBJ whole genome shotgun (WGS) entry which is preliminary data.</text>
</comment>
<evidence type="ECO:0000313" key="3">
    <source>
        <dbReference type="Proteomes" id="UP000789901"/>
    </source>
</evidence>
<feature type="region of interest" description="Disordered" evidence="1">
    <location>
        <begin position="69"/>
        <end position="94"/>
    </location>
</feature>
<evidence type="ECO:0000256" key="1">
    <source>
        <dbReference type="SAM" id="MobiDB-lite"/>
    </source>
</evidence>
<keyword evidence="3" id="KW-1185">Reference proteome</keyword>
<name>A0ABN7V310_GIGMA</name>
<dbReference type="Proteomes" id="UP000789901">
    <property type="component" value="Unassembled WGS sequence"/>
</dbReference>
<accession>A0ABN7V310</accession>
<dbReference type="EMBL" id="CAJVQB010008348">
    <property type="protein sequence ID" value="CAG8717558.1"/>
    <property type="molecule type" value="Genomic_DNA"/>
</dbReference>
<evidence type="ECO:0000313" key="2">
    <source>
        <dbReference type="EMBL" id="CAG8717558.1"/>
    </source>
</evidence>
<feature type="compositionally biased region" description="Basic and acidic residues" evidence="1">
    <location>
        <begin position="12"/>
        <end position="24"/>
    </location>
</feature>
<organism evidence="2 3">
    <name type="scientific">Gigaspora margarita</name>
    <dbReference type="NCBI Taxonomy" id="4874"/>
    <lineage>
        <taxon>Eukaryota</taxon>
        <taxon>Fungi</taxon>
        <taxon>Fungi incertae sedis</taxon>
        <taxon>Mucoromycota</taxon>
        <taxon>Glomeromycotina</taxon>
        <taxon>Glomeromycetes</taxon>
        <taxon>Diversisporales</taxon>
        <taxon>Gigasporaceae</taxon>
        <taxon>Gigaspora</taxon>
    </lineage>
</organism>
<proteinExistence type="predicted"/>
<feature type="region of interest" description="Disordered" evidence="1">
    <location>
        <begin position="1"/>
        <end position="26"/>
    </location>
</feature>